<keyword evidence="2 5" id="KW-0812">Transmembrane</keyword>
<dbReference type="GO" id="GO:0005506">
    <property type="term" value="F:iron ion binding"/>
    <property type="evidence" value="ECO:0007669"/>
    <property type="project" value="InterPro"/>
</dbReference>
<proteinExistence type="predicted"/>
<organism evidence="8 9">
    <name type="scientific">Aphanomyces stellatus</name>
    <dbReference type="NCBI Taxonomy" id="120398"/>
    <lineage>
        <taxon>Eukaryota</taxon>
        <taxon>Sar</taxon>
        <taxon>Stramenopiles</taxon>
        <taxon>Oomycota</taxon>
        <taxon>Saprolegniomycetes</taxon>
        <taxon>Saprolegniales</taxon>
        <taxon>Verrucalvaceae</taxon>
        <taxon>Aphanomyces</taxon>
    </lineage>
</organism>
<dbReference type="GO" id="GO:0008610">
    <property type="term" value="P:lipid biosynthetic process"/>
    <property type="evidence" value="ECO:0007669"/>
    <property type="project" value="InterPro"/>
</dbReference>
<dbReference type="EMBL" id="CAADRA010000872">
    <property type="protein sequence ID" value="VFT81217.1"/>
    <property type="molecule type" value="Genomic_DNA"/>
</dbReference>
<feature type="transmembrane region" description="Helical" evidence="5">
    <location>
        <begin position="67"/>
        <end position="86"/>
    </location>
</feature>
<keyword evidence="9" id="KW-1185">Reference proteome</keyword>
<evidence type="ECO:0000256" key="1">
    <source>
        <dbReference type="ARBA" id="ARBA00004370"/>
    </source>
</evidence>
<dbReference type="PANTHER" id="PTHR11863">
    <property type="entry name" value="STEROL DESATURASE"/>
    <property type="match status" value="1"/>
</dbReference>
<evidence type="ECO:0000313" key="9">
    <source>
        <dbReference type="Proteomes" id="UP000332933"/>
    </source>
</evidence>
<dbReference type="OrthoDB" id="408954at2759"/>
<dbReference type="Pfam" id="PF04116">
    <property type="entry name" value="FA_hydroxylase"/>
    <property type="match status" value="1"/>
</dbReference>
<reference evidence="7" key="2">
    <citation type="submission" date="2019-06" db="EMBL/GenBank/DDBJ databases">
        <title>Genomics analysis of Aphanomyces spp. identifies a new class of oomycete effector associated with host adaptation.</title>
        <authorList>
            <person name="Gaulin E."/>
        </authorList>
    </citation>
    <scope>NUCLEOTIDE SEQUENCE</scope>
    <source>
        <strain evidence="7">CBS 578.67</strain>
    </source>
</reference>
<dbReference type="Proteomes" id="UP000332933">
    <property type="component" value="Unassembled WGS sequence"/>
</dbReference>
<evidence type="ECO:0000256" key="4">
    <source>
        <dbReference type="ARBA" id="ARBA00023136"/>
    </source>
</evidence>
<evidence type="ECO:0000256" key="5">
    <source>
        <dbReference type="SAM" id="Phobius"/>
    </source>
</evidence>
<evidence type="ECO:0000259" key="6">
    <source>
        <dbReference type="Pfam" id="PF04116"/>
    </source>
</evidence>
<gene>
    <name evidence="8" type="primary">Aste57867_4084</name>
    <name evidence="7" type="ORF">As57867_004073</name>
    <name evidence="8" type="ORF">ASTE57867_4084</name>
</gene>
<protein>
    <submittedName>
        <fullName evidence="8">Aste57867_4084 protein</fullName>
    </submittedName>
</protein>
<dbReference type="GO" id="GO:0016020">
    <property type="term" value="C:membrane"/>
    <property type="evidence" value="ECO:0007669"/>
    <property type="project" value="UniProtKB-SubCell"/>
</dbReference>
<keyword evidence="4 5" id="KW-0472">Membrane</keyword>
<accession>A0A485KEW3</accession>
<evidence type="ECO:0000256" key="2">
    <source>
        <dbReference type="ARBA" id="ARBA00022692"/>
    </source>
</evidence>
<feature type="transmembrane region" description="Helical" evidence="5">
    <location>
        <begin position="35"/>
        <end position="55"/>
    </location>
</feature>
<dbReference type="InterPro" id="IPR006694">
    <property type="entry name" value="Fatty_acid_hydroxylase"/>
</dbReference>
<reference evidence="8 9" key="1">
    <citation type="submission" date="2019-03" db="EMBL/GenBank/DDBJ databases">
        <authorList>
            <person name="Gaulin E."/>
            <person name="Dumas B."/>
        </authorList>
    </citation>
    <scope>NUCLEOTIDE SEQUENCE [LARGE SCALE GENOMIC DNA]</scope>
    <source>
        <strain evidence="8">CBS 568.67</strain>
    </source>
</reference>
<evidence type="ECO:0000256" key="3">
    <source>
        <dbReference type="ARBA" id="ARBA00022989"/>
    </source>
</evidence>
<dbReference type="EMBL" id="VJMH01000872">
    <property type="protein sequence ID" value="KAF0714042.1"/>
    <property type="molecule type" value="Genomic_DNA"/>
</dbReference>
<feature type="domain" description="Fatty acid hydroxylase" evidence="6">
    <location>
        <begin position="113"/>
        <end position="238"/>
    </location>
</feature>
<keyword evidence="3 5" id="KW-1133">Transmembrane helix</keyword>
<evidence type="ECO:0000313" key="7">
    <source>
        <dbReference type="EMBL" id="KAF0714042.1"/>
    </source>
</evidence>
<dbReference type="PROSITE" id="PS51257">
    <property type="entry name" value="PROKAR_LIPOPROTEIN"/>
    <property type="match status" value="1"/>
</dbReference>
<dbReference type="AlphaFoldDB" id="A0A485KEW3"/>
<dbReference type="GO" id="GO:0016491">
    <property type="term" value="F:oxidoreductase activity"/>
    <property type="evidence" value="ECO:0007669"/>
    <property type="project" value="InterPro"/>
</dbReference>
<comment type="subcellular location">
    <subcellularLocation>
        <location evidence="1">Membrane</location>
    </subcellularLocation>
</comment>
<name>A0A485KEW3_9STRA</name>
<sequence>MRSIVSRLGLTCSVAGFLYLAYAAAALLSVYACGAFLVVSIGYTIYSSLLHVIFYRHAPPPVRSPHHMTIVSFNLIMAATFAMLSTELHVRGHSRMCFDDSSPPSSLVVSQAVLAMLGSNLVEYYWHRLLHIRALYVRVHKVHHHYKRPQPFDDMYMHPFEGAIYFCILYGPPFVLPMNVHAFILYMVVMGLFGVLDHSGLSFHIPLVYKAQDHAVHHAKVNVNYGFPFVYLDLVHGTFHGEFAGVTFGSTSTNSAHTIDTFTMK</sequence>
<dbReference type="InterPro" id="IPR050307">
    <property type="entry name" value="Sterol_Desaturase_Related"/>
</dbReference>
<evidence type="ECO:0000313" key="8">
    <source>
        <dbReference type="EMBL" id="VFT81217.1"/>
    </source>
</evidence>